<name>A0AC61R118_9FIRM</name>
<gene>
    <name evidence="1" type="ORF">E5357_06860</name>
</gene>
<keyword evidence="2" id="KW-1185">Reference proteome</keyword>
<evidence type="ECO:0000313" key="2">
    <source>
        <dbReference type="Proteomes" id="UP000307720"/>
    </source>
</evidence>
<protein>
    <submittedName>
        <fullName evidence="1">Uncharacterized protein</fullName>
    </submittedName>
</protein>
<proteinExistence type="predicted"/>
<accession>A0AC61R118</accession>
<dbReference type="Proteomes" id="UP000307720">
    <property type="component" value="Unassembled WGS sequence"/>
</dbReference>
<dbReference type="EMBL" id="SRZB01000011">
    <property type="protein sequence ID" value="TGX98970.1"/>
    <property type="molecule type" value="Genomic_DNA"/>
</dbReference>
<reference evidence="1" key="1">
    <citation type="submission" date="2019-04" db="EMBL/GenBank/DDBJ databases">
        <title>Microbes associate with the intestines of laboratory mice.</title>
        <authorList>
            <person name="Navarre W."/>
            <person name="Wong E."/>
            <person name="Huang K."/>
            <person name="Tropini C."/>
            <person name="Ng K."/>
            <person name="Yu B."/>
        </authorList>
    </citation>
    <scope>NUCLEOTIDE SEQUENCE</scope>
    <source>
        <strain evidence="1">NM72_1-8</strain>
    </source>
</reference>
<evidence type="ECO:0000313" key="1">
    <source>
        <dbReference type="EMBL" id="TGX98970.1"/>
    </source>
</evidence>
<organism evidence="1 2">
    <name type="scientific">Hominisplanchenecus murintestinalis</name>
    <dbReference type="NCBI Taxonomy" id="2941517"/>
    <lineage>
        <taxon>Bacteria</taxon>
        <taxon>Bacillati</taxon>
        <taxon>Bacillota</taxon>
        <taxon>Clostridia</taxon>
        <taxon>Lachnospirales</taxon>
        <taxon>Lachnospiraceae</taxon>
        <taxon>Hominisplanchenecus</taxon>
    </lineage>
</organism>
<comment type="caution">
    <text evidence="1">The sequence shown here is derived from an EMBL/GenBank/DDBJ whole genome shotgun (WGS) entry which is preliminary data.</text>
</comment>
<sequence length="718" mass="79347">MNLHKNFGRRILISLVFALTFLPVPGTALASQPAAPKQSHSPEETVSSINSLDKETAALLSESTDPVLPSSGLPALPSYRNSAEYPLARASLPTRYDSRSLGLVTPVKNQDPWGSCWAFGTLSAGESSLIKKKLADTSIDLSEMHLTYFFFQCPADPLGLTKNDTVRNNTGENFLNTGGNNLFTMFALSKWLGAAPESLVPYSNTASINPAYAYQDTAHLQNARFVNTADMNSVKNLIMQYGAVSTSIYYHPTFENDNGAYLFPVSNFSTNHIVSIVGWDDNYSRDNFEVVFQGRKIKPSINGAWIVKNSYGTSGGDQGYLYISYQDASCMQTSGDYLSYAFDMERADNYDHNYQYDGSFGSGYISAMNGTSIANVYKINANSGKNEQLKAVSFSLFSQNVNYSIQIYKNPSSGNPSSGSPVFSSPQTGTTTYSGYYTIPLKEQPVFNQGDTFSVVITLKSTSGGSIDYFVDQTSASNAELQFVSNSSKNQSFYKSAATDDEWIDHHSLGSGKTARIKAFTVNTTKPVTKVELITNTLKRPTLSYLKRVSSSKVRLKWRSVKNAKKYEIYRSTKKNSGYRKIATTSKTTFTNSKLTPGATYYYKIRARRTLNGAPAYSKHSSAKSVKLTLSAPRLISAKASGKKNVKVKWTKISGVKGYEVFRSTSKKRGFKKVKTLGKTSFTDKPSKKRAYYYKVRCYNTVNKKKVYSGFSSVMKSR</sequence>